<keyword evidence="1" id="KW-0449">Lipoprotein</keyword>
<protein>
    <submittedName>
        <fullName evidence="1">Gliding motility lipoprotein GldD</fullName>
    </submittedName>
</protein>
<sequence>MNAFSRTYRNKLWLALIALAGLYSCKDEVLPKPEAQLRLDYSFPKYKPYVGPCPYTFDINSEAVVKVTSDCGLEINYPKMKATIYLSYKSVSNNIDLLLRDAQKLTYKHVIKADDITEQPFLNNNDKVYGMFYEVNGNAATNGQFYATDSLRHFIDGSVYFYAKPNFDSLLPAAAYVKNDMRRLLETLRWERGVEATSPKIALPAEKKTQL</sequence>
<gene>
    <name evidence="1" type="primary">gldD</name>
    <name evidence="1" type="ORF">CHX27_05940</name>
</gene>
<dbReference type="NCBIfam" id="TIGR03512">
    <property type="entry name" value="GldD_lipo"/>
    <property type="match status" value="1"/>
</dbReference>
<keyword evidence="2" id="KW-1185">Reference proteome</keyword>
<dbReference type="InterPro" id="IPR019850">
    <property type="entry name" value="GldD-like"/>
</dbReference>
<dbReference type="PROSITE" id="PS51257">
    <property type="entry name" value="PROKAR_LIPOPROTEIN"/>
    <property type="match status" value="1"/>
</dbReference>
<reference evidence="1 2" key="1">
    <citation type="submission" date="2017-07" db="EMBL/GenBank/DDBJ databases">
        <title>Flavobacterium cyanobacteriorum sp. nov., isolated from cyanobacterial aggregates in a eutrophic lake.</title>
        <authorList>
            <person name="Cai H."/>
        </authorList>
    </citation>
    <scope>NUCLEOTIDE SEQUENCE [LARGE SCALE GENOMIC DNA]</scope>
    <source>
        <strain evidence="1 2">TH167</strain>
    </source>
</reference>
<dbReference type="RefSeq" id="WP_094485847.1">
    <property type="nucleotide sequence ID" value="NZ_NOXX01000180.1"/>
</dbReference>
<dbReference type="Pfam" id="PF25593">
    <property type="entry name" value="GldD_lipo"/>
    <property type="match status" value="1"/>
</dbReference>
<comment type="caution">
    <text evidence="1">The sequence shown here is derived from an EMBL/GenBank/DDBJ whole genome shotgun (WGS) entry which is preliminary data.</text>
</comment>
<name>A0A255ZXJ2_9FLAO</name>
<evidence type="ECO:0000313" key="2">
    <source>
        <dbReference type="Proteomes" id="UP000216035"/>
    </source>
</evidence>
<evidence type="ECO:0000313" key="1">
    <source>
        <dbReference type="EMBL" id="OYQ45510.1"/>
    </source>
</evidence>
<dbReference type="EMBL" id="NOXX01000180">
    <property type="protein sequence ID" value="OYQ45510.1"/>
    <property type="molecule type" value="Genomic_DNA"/>
</dbReference>
<organism evidence="1 2">
    <name type="scientific">Flavobacterium aurantiibacter</name>
    <dbReference type="NCBI Taxonomy" id="2023067"/>
    <lineage>
        <taxon>Bacteria</taxon>
        <taxon>Pseudomonadati</taxon>
        <taxon>Bacteroidota</taxon>
        <taxon>Flavobacteriia</taxon>
        <taxon>Flavobacteriales</taxon>
        <taxon>Flavobacteriaceae</taxon>
        <taxon>Flavobacterium</taxon>
    </lineage>
</organism>
<dbReference type="OrthoDB" id="679501at2"/>
<proteinExistence type="predicted"/>
<accession>A0A255ZXJ2</accession>
<dbReference type="AlphaFoldDB" id="A0A255ZXJ2"/>
<dbReference type="Proteomes" id="UP000216035">
    <property type="component" value="Unassembled WGS sequence"/>
</dbReference>